<feature type="region of interest" description="Disordered" evidence="1">
    <location>
        <begin position="1"/>
        <end position="21"/>
    </location>
</feature>
<feature type="compositionally biased region" description="Acidic residues" evidence="1">
    <location>
        <begin position="228"/>
        <end position="245"/>
    </location>
</feature>
<evidence type="ECO:0000313" key="3">
    <source>
        <dbReference type="Proteomes" id="UP001369086"/>
    </source>
</evidence>
<evidence type="ECO:0000256" key="1">
    <source>
        <dbReference type="SAM" id="MobiDB-lite"/>
    </source>
</evidence>
<protein>
    <submittedName>
        <fullName evidence="2">Uncharacterized protein</fullName>
    </submittedName>
</protein>
<sequence>MGSNQSTARPRKQEDRPRRMAWVADEKKTSLRKKLASNFSAFHLFCCTAKTRVKKFNPPQNDYDFPKGPSKTRPLKPILPEERLKESLALMKDPALVEILVSQKTVLKKTMDRLVIDHDGDAKDNETPLTAAQKLKLKCAEQKKMSFKLPAMRKKRNPVQPAPYRLDMENDKLDRTANQPLLVLYRRGLLSRIAMSNLFYKGLQPDWQPPVVVASKEEEPVDQNPSLEDTEAAGDFSDEQPDVTDTDSLSLVSCDSHDFEEPVDQNPSLEDTEAAGDFSDEQPDVTDTDSLSLVSCDSHDFV</sequence>
<reference evidence="2 3" key="1">
    <citation type="submission" date="2021-05" db="EMBL/GenBank/DDBJ databases">
        <authorList>
            <person name="Zahm M."/>
            <person name="Klopp C."/>
            <person name="Cabau C."/>
            <person name="Kuhl H."/>
            <person name="Suciu R."/>
            <person name="Ciorpac M."/>
            <person name="Holostenco D."/>
            <person name="Gessner J."/>
            <person name="Wuertz S."/>
            <person name="Hohne C."/>
            <person name="Stock M."/>
            <person name="Gislard M."/>
            <person name="Lluch J."/>
            <person name="Milhes M."/>
            <person name="Lampietro C."/>
            <person name="Lopez Roques C."/>
            <person name="Donnadieu C."/>
            <person name="Du K."/>
            <person name="Schartl M."/>
            <person name="Guiguen Y."/>
        </authorList>
    </citation>
    <scope>NUCLEOTIDE SEQUENCE [LARGE SCALE GENOMIC DNA]</scope>
    <source>
        <strain evidence="2">Hh-F2</strain>
        <tissue evidence="2">Blood</tissue>
    </source>
</reference>
<comment type="caution">
    <text evidence="2">The sequence shown here is derived from an EMBL/GenBank/DDBJ whole genome shotgun (WGS) entry which is preliminary data.</text>
</comment>
<keyword evidence="3" id="KW-1185">Reference proteome</keyword>
<feature type="compositionally biased region" description="Basic and acidic residues" evidence="1">
    <location>
        <begin position="11"/>
        <end position="21"/>
    </location>
</feature>
<organism evidence="2 3">
    <name type="scientific">Huso huso</name>
    <name type="common">Beluga</name>
    <name type="synonym">Acipenser huso</name>
    <dbReference type="NCBI Taxonomy" id="61971"/>
    <lineage>
        <taxon>Eukaryota</taxon>
        <taxon>Metazoa</taxon>
        <taxon>Chordata</taxon>
        <taxon>Craniata</taxon>
        <taxon>Vertebrata</taxon>
        <taxon>Euteleostomi</taxon>
        <taxon>Actinopterygii</taxon>
        <taxon>Chondrostei</taxon>
        <taxon>Acipenseriformes</taxon>
        <taxon>Acipenseridae</taxon>
        <taxon>Huso</taxon>
    </lineage>
</organism>
<accession>A0ABR0ZQ02</accession>
<dbReference type="Proteomes" id="UP001369086">
    <property type="component" value="Unassembled WGS sequence"/>
</dbReference>
<proteinExistence type="predicted"/>
<feature type="compositionally biased region" description="Acidic residues" evidence="1">
    <location>
        <begin position="270"/>
        <end position="287"/>
    </location>
</feature>
<evidence type="ECO:0000313" key="2">
    <source>
        <dbReference type="EMBL" id="KAK6486874.1"/>
    </source>
</evidence>
<gene>
    <name evidence="2" type="ORF">HHUSO_G10563</name>
</gene>
<name>A0ABR0ZQ02_HUSHU</name>
<feature type="region of interest" description="Disordered" evidence="1">
    <location>
        <begin position="214"/>
        <end position="291"/>
    </location>
</feature>
<dbReference type="EMBL" id="JAHFZB010000008">
    <property type="protein sequence ID" value="KAK6486874.1"/>
    <property type="molecule type" value="Genomic_DNA"/>
</dbReference>